<dbReference type="Pfam" id="PF00589">
    <property type="entry name" value="Phage_integrase"/>
    <property type="match status" value="1"/>
</dbReference>
<evidence type="ECO:0000256" key="4">
    <source>
        <dbReference type="ARBA" id="ARBA00023172"/>
    </source>
</evidence>
<keyword evidence="2" id="KW-0229">DNA integration</keyword>
<evidence type="ECO:0000313" key="9">
    <source>
        <dbReference type="Proteomes" id="UP000017548"/>
    </source>
</evidence>
<evidence type="ECO:0000256" key="3">
    <source>
        <dbReference type="ARBA" id="ARBA00023125"/>
    </source>
</evidence>
<dbReference type="PROSITE" id="PS51900">
    <property type="entry name" value="CB"/>
    <property type="match status" value="1"/>
</dbReference>
<dbReference type="PROSITE" id="PS51898">
    <property type="entry name" value="TYR_RECOMBINASE"/>
    <property type="match status" value="1"/>
</dbReference>
<dbReference type="InterPro" id="IPR011010">
    <property type="entry name" value="DNA_brk_join_enz"/>
</dbReference>
<organism evidence="8 9">
    <name type="scientific">Shewanella decolorationis S12</name>
    <dbReference type="NCBI Taxonomy" id="1353536"/>
    <lineage>
        <taxon>Bacteria</taxon>
        <taxon>Pseudomonadati</taxon>
        <taxon>Pseudomonadota</taxon>
        <taxon>Gammaproteobacteria</taxon>
        <taxon>Alteromonadales</taxon>
        <taxon>Shewanellaceae</taxon>
        <taxon>Shewanella</taxon>
    </lineage>
</organism>
<evidence type="ECO:0000313" key="8">
    <source>
        <dbReference type="EMBL" id="ESE41667.1"/>
    </source>
</evidence>
<dbReference type="Proteomes" id="UP000017548">
    <property type="component" value="Unassembled WGS sequence"/>
</dbReference>
<dbReference type="Pfam" id="PF13495">
    <property type="entry name" value="Phage_int_SAM_4"/>
    <property type="match status" value="1"/>
</dbReference>
<dbReference type="RefSeq" id="WP_023266784.1">
    <property type="nucleotide sequence ID" value="NZ_AXZL01000061.1"/>
</dbReference>
<accession>A0ABP2Z7I6</accession>
<dbReference type="EMBL" id="AXZL01000061">
    <property type="protein sequence ID" value="ESE41667.1"/>
    <property type="molecule type" value="Genomic_DNA"/>
</dbReference>
<evidence type="ECO:0000256" key="1">
    <source>
        <dbReference type="ARBA" id="ARBA00008857"/>
    </source>
</evidence>
<evidence type="ECO:0000256" key="5">
    <source>
        <dbReference type="PROSITE-ProRule" id="PRU01248"/>
    </source>
</evidence>
<evidence type="ECO:0000259" key="7">
    <source>
        <dbReference type="PROSITE" id="PS51900"/>
    </source>
</evidence>
<dbReference type="InterPro" id="IPR013762">
    <property type="entry name" value="Integrase-like_cat_sf"/>
</dbReference>
<dbReference type="InterPro" id="IPR050090">
    <property type="entry name" value="Tyrosine_recombinase_XerCD"/>
</dbReference>
<keyword evidence="9" id="KW-1185">Reference proteome</keyword>
<protein>
    <submittedName>
        <fullName evidence="8">Phage integrase family protein</fullName>
    </submittedName>
</protein>
<dbReference type="Gene3D" id="1.10.150.130">
    <property type="match status" value="1"/>
</dbReference>
<reference evidence="8 9" key="1">
    <citation type="journal article" date="2013" name="Genome Announc.">
        <title>Draft Genome Sequence of Shewanella decolorationis S12, a Dye-Degrading Bacterium Isolated from a Wastewater Treatment Plant.</title>
        <authorList>
            <person name="Xu M."/>
            <person name="Fang Y."/>
            <person name="Liu J."/>
            <person name="Chen X."/>
            <person name="Sun G."/>
            <person name="Guo J."/>
            <person name="Hua Z."/>
            <person name="Tu Q."/>
            <person name="Wu L."/>
            <person name="Zhou J."/>
            <person name="Liu X."/>
        </authorList>
    </citation>
    <scope>NUCLEOTIDE SEQUENCE [LARGE SCALE GENOMIC DNA]</scope>
    <source>
        <strain evidence="8 9">S12</strain>
    </source>
</reference>
<dbReference type="InterPro" id="IPR002104">
    <property type="entry name" value="Integrase_catalytic"/>
</dbReference>
<dbReference type="InterPro" id="IPR004107">
    <property type="entry name" value="Integrase_SAM-like_N"/>
</dbReference>
<dbReference type="SUPFAM" id="SSF56349">
    <property type="entry name" value="DNA breaking-rejoining enzymes"/>
    <property type="match status" value="1"/>
</dbReference>
<dbReference type="InterPro" id="IPR044068">
    <property type="entry name" value="CB"/>
</dbReference>
<feature type="domain" description="Tyr recombinase" evidence="6">
    <location>
        <begin position="164"/>
        <end position="374"/>
    </location>
</feature>
<keyword evidence="3 5" id="KW-0238">DNA-binding</keyword>
<comment type="similarity">
    <text evidence="1">Belongs to the 'phage' integrase family.</text>
</comment>
<feature type="domain" description="Core-binding (CB)" evidence="7">
    <location>
        <begin position="42"/>
        <end position="136"/>
    </location>
</feature>
<proteinExistence type="inferred from homology"/>
<sequence>MYRATIKQQTIDLSKSLLNEDLRKPLTRIVEATGSVVLDEQFRLFPIISDFLSYNLKNGTHSKPTVKTYSTNLINFITYIKSLPQYAHDKLDEAVLHVTKTDIQAYLNHLRDEVGLSGKTIRNRDATLMSFFNDFLCIERGTFEAYRIDNPYEDGLMSPAAHSKQIIAYNLEEVNRLIESSNYERERLIIQFMYDSGLRVSEVGRVSKHEIDEAYESTRKEVFVDGSIIRVPKEYAPVFVKGSKSRTREYKERYTLVSKSTLERIRKYHSSPLYKAKARKFTNEKPAFLNSNGDQWTEVSLGKMIERLALSSGIGKSAHKLRHGFAYSVLRSEDMGNSYLDRLVMLQKWLGHNHIKTTERYSQIPFEALDEYISLEDGTISTRSELMKSLTDKTQLKIKLGDKK</sequence>
<dbReference type="InterPro" id="IPR010998">
    <property type="entry name" value="Integrase_recombinase_N"/>
</dbReference>
<comment type="caution">
    <text evidence="8">The sequence shown here is derived from an EMBL/GenBank/DDBJ whole genome shotgun (WGS) entry which is preliminary data.</text>
</comment>
<evidence type="ECO:0000259" key="6">
    <source>
        <dbReference type="PROSITE" id="PS51898"/>
    </source>
</evidence>
<dbReference type="PANTHER" id="PTHR30349">
    <property type="entry name" value="PHAGE INTEGRASE-RELATED"/>
    <property type="match status" value="1"/>
</dbReference>
<keyword evidence="4" id="KW-0233">DNA recombination</keyword>
<evidence type="ECO:0000256" key="2">
    <source>
        <dbReference type="ARBA" id="ARBA00022908"/>
    </source>
</evidence>
<dbReference type="Gene3D" id="1.10.443.10">
    <property type="entry name" value="Intergrase catalytic core"/>
    <property type="match status" value="1"/>
</dbReference>
<name>A0ABP2Z7I6_9GAMM</name>
<dbReference type="PANTHER" id="PTHR30349:SF41">
    <property type="entry name" value="INTEGRASE_RECOMBINASE PROTEIN MJ0367-RELATED"/>
    <property type="match status" value="1"/>
</dbReference>
<gene>
    <name evidence="8" type="ORF">SHD_1742</name>
</gene>